<name>Q8FMQ2_COREF</name>
<dbReference type="Proteomes" id="UP000001409">
    <property type="component" value="Chromosome"/>
</dbReference>
<dbReference type="eggNOG" id="ENOG5033RJ4">
    <property type="taxonomic scope" value="Bacteria"/>
</dbReference>
<organism evidence="2 3">
    <name type="scientific">Corynebacterium efficiens (strain DSM 44549 / YS-314 / AJ 12310 / JCM 11189 / NBRC 100395)</name>
    <dbReference type="NCBI Taxonomy" id="196164"/>
    <lineage>
        <taxon>Bacteria</taxon>
        <taxon>Bacillati</taxon>
        <taxon>Actinomycetota</taxon>
        <taxon>Actinomycetes</taxon>
        <taxon>Mycobacteriales</taxon>
        <taxon>Corynebacteriaceae</taxon>
        <taxon>Corynebacterium</taxon>
    </lineage>
</organism>
<dbReference type="EMBL" id="BA000035">
    <property type="protein sequence ID" value="BAC19261.1"/>
    <property type="molecule type" value="Genomic_DNA"/>
</dbReference>
<feature type="compositionally biased region" description="Low complexity" evidence="1">
    <location>
        <begin position="57"/>
        <end position="67"/>
    </location>
</feature>
<proteinExistence type="predicted"/>
<dbReference type="KEGG" id="cef:CE2450"/>
<dbReference type="HOGENOM" id="CLU_1710171_0_0_11"/>
<dbReference type="AlphaFoldDB" id="Q8FMQ2"/>
<evidence type="ECO:0000313" key="2">
    <source>
        <dbReference type="EMBL" id="BAC19261.1"/>
    </source>
</evidence>
<feature type="region of interest" description="Disordered" evidence="1">
    <location>
        <begin position="56"/>
        <end position="79"/>
    </location>
</feature>
<evidence type="ECO:0000313" key="3">
    <source>
        <dbReference type="Proteomes" id="UP000001409"/>
    </source>
</evidence>
<accession>Q8FMQ2</accession>
<evidence type="ECO:0000256" key="1">
    <source>
        <dbReference type="SAM" id="MobiDB-lite"/>
    </source>
</evidence>
<protein>
    <submittedName>
        <fullName evidence="2">Uncharacterized protein</fullName>
    </submittedName>
</protein>
<sequence length="153" mass="15773">MTVANSVVGCSAASWAARSAASSIPATRVTSGWLNSSRISRPLSTLWPSRRTTIGFAAPSPSSSRAPTMPLATSSQAVMPPKTLTSTLRTCGSHIITSSPATILSEEAPPPISRKFAGACPPCLWPASATMSSVDITRPAPLPMIPTVPSNLT</sequence>
<keyword evidence="3" id="KW-1185">Reference proteome</keyword>
<reference evidence="2 3" key="1">
    <citation type="journal article" date="2003" name="Genome Res.">
        <title>Comparative complete genome sequence analysis of the amino acid replacements responsible for the thermostability of Corynebacterium efficiens.</title>
        <authorList>
            <person name="Nishio Y."/>
            <person name="Nakamura Y."/>
            <person name="Kawarabayasi Y."/>
            <person name="Usuda Y."/>
            <person name="Kimura E."/>
            <person name="Sugimoto S."/>
            <person name="Matsui K."/>
            <person name="Yamagishi A."/>
            <person name="Kikuchi H."/>
            <person name="Ikeo K."/>
            <person name="Gojobori T."/>
        </authorList>
    </citation>
    <scope>NUCLEOTIDE SEQUENCE [LARGE SCALE GENOMIC DNA]</scope>
    <source>
        <strain evidence="3">DSM 44549 / YS-314 / AJ 12310 / JCM 11189 / NBRC 100395</strain>
    </source>
</reference>